<dbReference type="Proteomes" id="UP001293593">
    <property type="component" value="Unassembled WGS sequence"/>
</dbReference>
<dbReference type="GO" id="GO:0016705">
    <property type="term" value="F:oxidoreductase activity, acting on paired donors, with incorporation or reduction of molecular oxygen"/>
    <property type="evidence" value="ECO:0007669"/>
    <property type="project" value="InterPro"/>
</dbReference>
<keyword evidence="5" id="KW-0456">Lyase</keyword>
<evidence type="ECO:0000256" key="1">
    <source>
        <dbReference type="ARBA" id="ARBA00010617"/>
    </source>
</evidence>
<gene>
    <name evidence="7" type="ORF">QN277_001443</name>
</gene>
<organism evidence="7 8">
    <name type="scientific">Acacia crassicarpa</name>
    <name type="common">northern wattle</name>
    <dbReference type="NCBI Taxonomy" id="499986"/>
    <lineage>
        <taxon>Eukaryota</taxon>
        <taxon>Viridiplantae</taxon>
        <taxon>Streptophyta</taxon>
        <taxon>Embryophyta</taxon>
        <taxon>Tracheophyta</taxon>
        <taxon>Spermatophyta</taxon>
        <taxon>Magnoliopsida</taxon>
        <taxon>eudicotyledons</taxon>
        <taxon>Gunneridae</taxon>
        <taxon>Pentapetalae</taxon>
        <taxon>rosids</taxon>
        <taxon>fabids</taxon>
        <taxon>Fabales</taxon>
        <taxon>Fabaceae</taxon>
        <taxon>Caesalpinioideae</taxon>
        <taxon>mimosoid clade</taxon>
        <taxon>Acacieae</taxon>
        <taxon>Acacia</taxon>
    </lineage>
</organism>
<keyword evidence="4 6" id="KW-0408">Iron</keyword>
<accession>A0AAE1N9P9</accession>
<dbReference type="FunFam" id="1.10.630.10:FF:000024">
    <property type="entry name" value="Allene oxide synthase, chloroplastic"/>
    <property type="match status" value="1"/>
</dbReference>
<evidence type="ECO:0000313" key="7">
    <source>
        <dbReference type="EMBL" id="KAK4284641.1"/>
    </source>
</evidence>
<dbReference type="PANTHER" id="PTHR24286">
    <property type="entry name" value="CYTOCHROME P450 26"/>
    <property type="match status" value="1"/>
</dbReference>
<feature type="binding site" description="axial binding residue" evidence="6">
    <location>
        <position position="435"/>
    </location>
    <ligand>
        <name>heme</name>
        <dbReference type="ChEBI" id="CHEBI:30413"/>
    </ligand>
    <ligandPart>
        <name>Fe</name>
        <dbReference type="ChEBI" id="CHEBI:18248"/>
    </ligandPart>
</feature>
<dbReference type="InterPro" id="IPR001128">
    <property type="entry name" value="Cyt_P450"/>
</dbReference>
<sequence length="483" mass="54459">MSSNSDTATELPVRQIPGSYGIPFLGAIFDRFDYFYNQGRDGFFQSRINKYKSTVFRTNMPPGPFNASDPRVVAVLDAVSFPILFDTSKVEKRDVFTGTYMPSTDFTGGYRVCAYLDPSEKKHQQIKNFFFTLLASRKDQTIPLLRSYLNDLFLKLDDQVHDHGHASLNSISDSELFNFVFRLYSGKDPAQTSLGSFASKLFELWVLPQVAAVGSLGLPWYFFPINVVEDFFLHTLPFPAWLLKWDQRKLYKALYSSATEALDLASTYGLSREEACNNLLFVLGFNTYGGVKIVVPTLMKWVGLAGKILHKRIADEVRTTVKEEGGVSLAAVEKMALVKSVVWEAMRIEPPVPYQYGKAKEDVVIRSHDAAFVVKKGEMIFGFQPFATKDERVFKNAKEFVGDRFVGEEGESLLKYVYWSNGRETEDPTAGNKQCPGKNLVELILRVFLVDFFLRFDTFTVKLGKPTLGPSVTITSLVRASTI</sequence>
<dbReference type="GO" id="GO:0006631">
    <property type="term" value="P:fatty acid metabolic process"/>
    <property type="evidence" value="ECO:0007669"/>
    <property type="project" value="UniProtKB-ARBA"/>
</dbReference>
<keyword evidence="2 6" id="KW-0349">Heme</keyword>
<proteinExistence type="inferred from homology"/>
<protein>
    <recommendedName>
        <fullName evidence="9">Allene oxide synthase</fullName>
    </recommendedName>
</protein>
<dbReference type="Gene3D" id="1.10.630.10">
    <property type="entry name" value="Cytochrome P450"/>
    <property type="match status" value="1"/>
</dbReference>
<keyword evidence="8" id="KW-1185">Reference proteome</keyword>
<keyword evidence="3 6" id="KW-0479">Metal-binding</keyword>
<evidence type="ECO:0000256" key="2">
    <source>
        <dbReference type="ARBA" id="ARBA00022617"/>
    </source>
</evidence>
<dbReference type="PANTHER" id="PTHR24286:SF302">
    <property type="entry name" value="ALLENE OXIDE SYNTHASE 2"/>
    <property type="match status" value="1"/>
</dbReference>
<dbReference type="PRINTS" id="PR00465">
    <property type="entry name" value="EP450IV"/>
</dbReference>
<dbReference type="CDD" id="cd11071">
    <property type="entry name" value="CYP74"/>
    <property type="match status" value="1"/>
</dbReference>
<evidence type="ECO:0000256" key="3">
    <source>
        <dbReference type="ARBA" id="ARBA00022723"/>
    </source>
</evidence>
<dbReference type="GO" id="GO:0004497">
    <property type="term" value="F:monooxygenase activity"/>
    <property type="evidence" value="ECO:0007669"/>
    <property type="project" value="InterPro"/>
</dbReference>
<dbReference type="EMBL" id="JAWXYG010000001">
    <property type="protein sequence ID" value="KAK4284641.1"/>
    <property type="molecule type" value="Genomic_DNA"/>
</dbReference>
<evidence type="ECO:0000256" key="5">
    <source>
        <dbReference type="ARBA" id="ARBA00023239"/>
    </source>
</evidence>
<name>A0AAE1N9P9_9FABA</name>
<comment type="cofactor">
    <cofactor evidence="6">
        <name>heme</name>
        <dbReference type="ChEBI" id="CHEBI:30413"/>
    </cofactor>
</comment>
<evidence type="ECO:0000256" key="6">
    <source>
        <dbReference type="PIRSR" id="PIRSR602403-1"/>
    </source>
</evidence>
<dbReference type="GO" id="GO:0005506">
    <property type="term" value="F:iron ion binding"/>
    <property type="evidence" value="ECO:0007669"/>
    <property type="project" value="InterPro"/>
</dbReference>
<dbReference type="Pfam" id="PF00067">
    <property type="entry name" value="p450"/>
    <property type="match status" value="1"/>
</dbReference>
<dbReference type="GO" id="GO:0020037">
    <property type="term" value="F:heme binding"/>
    <property type="evidence" value="ECO:0007669"/>
    <property type="project" value="InterPro"/>
</dbReference>
<dbReference type="InterPro" id="IPR002403">
    <property type="entry name" value="Cyt_P450_E_grp-IV"/>
</dbReference>
<dbReference type="AlphaFoldDB" id="A0AAE1N9P9"/>
<reference evidence="7" key="1">
    <citation type="submission" date="2023-10" db="EMBL/GenBank/DDBJ databases">
        <title>Chromosome-level genome of the transformable northern wattle, Acacia crassicarpa.</title>
        <authorList>
            <person name="Massaro I."/>
            <person name="Sinha N.R."/>
            <person name="Poethig S."/>
            <person name="Leichty A.R."/>
        </authorList>
    </citation>
    <scope>NUCLEOTIDE SEQUENCE</scope>
    <source>
        <strain evidence="7">Acra3RX</strain>
        <tissue evidence="7">Leaf</tissue>
    </source>
</reference>
<evidence type="ECO:0000313" key="8">
    <source>
        <dbReference type="Proteomes" id="UP001293593"/>
    </source>
</evidence>
<dbReference type="InterPro" id="IPR036396">
    <property type="entry name" value="Cyt_P450_sf"/>
</dbReference>
<evidence type="ECO:0008006" key="9">
    <source>
        <dbReference type="Google" id="ProtNLM"/>
    </source>
</evidence>
<dbReference type="SUPFAM" id="SSF48264">
    <property type="entry name" value="Cytochrome P450"/>
    <property type="match status" value="1"/>
</dbReference>
<comment type="caution">
    <text evidence="7">The sequence shown here is derived from an EMBL/GenBank/DDBJ whole genome shotgun (WGS) entry which is preliminary data.</text>
</comment>
<dbReference type="GO" id="GO:0016829">
    <property type="term" value="F:lyase activity"/>
    <property type="evidence" value="ECO:0007669"/>
    <property type="project" value="UniProtKB-KW"/>
</dbReference>
<dbReference type="GO" id="GO:0016125">
    <property type="term" value="P:sterol metabolic process"/>
    <property type="evidence" value="ECO:0007669"/>
    <property type="project" value="TreeGrafter"/>
</dbReference>
<evidence type="ECO:0000256" key="4">
    <source>
        <dbReference type="ARBA" id="ARBA00023004"/>
    </source>
</evidence>
<comment type="similarity">
    <text evidence="1">Belongs to the cytochrome P450 family.</text>
</comment>